<feature type="compositionally biased region" description="Basic and acidic residues" evidence="3">
    <location>
        <begin position="173"/>
        <end position="183"/>
    </location>
</feature>
<dbReference type="GO" id="GO:0046872">
    <property type="term" value="F:metal ion binding"/>
    <property type="evidence" value="ECO:0007669"/>
    <property type="project" value="UniProtKB-KW"/>
</dbReference>
<dbReference type="Proteomes" id="UP001044222">
    <property type="component" value="Chromosome 18"/>
</dbReference>
<protein>
    <recommendedName>
        <fullName evidence="4">Phorbol-ester/DAG-type domain-containing protein</fullName>
    </recommendedName>
</protein>
<reference evidence="5" key="1">
    <citation type="submission" date="2021-01" db="EMBL/GenBank/DDBJ databases">
        <title>A chromosome-scale assembly of European eel, Anguilla anguilla.</title>
        <authorList>
            <person name="Henkel C."/>
            <person name="Jong-Raadsen S.A."/>
            <person name="Dufour S."/>
            <person name="Weltzien F.-A."/>
            <person name="Palstra A.P."/>
            <person name="Pelster B."/>
            <person name="Spaink H.P."/>
            <person name="Van Den Thillart G.E."/>
            <person name="Jansen H."/>
            <person name="Zahm M."/>
            <person name="Klopp C."/>
            <person name="Cedric C."/>
            <person name="Louis A."/>
            <person name="Berthelot C."/>
            <person name="Parey E."/>
            <person name="Roest Crollius H."/>
            <person name="Montfort J."/>
            <person name="Robinson-Rechavi M."/>
            <person name="Bucao C."/>
            <person name="Bouchez O."/>
            <person name="Gislard M."/>
            <person name="Lluch J."/>
            <person name="Milhes M."/>
            <person name="Lampietro C."/>
            <person name="Lopez Roques C."/>
            <person name="Donnadieu C."/>
            <person name="Braasch I."/>
            <person name="Desvignes T."/>
            <person name="Postlethwait J."/>
            <person name="Bobe J."/>
            <person name="Guiguen Y."/>
            <person name="Dirks R."/>
        </authorList>
    </citation>
    <scope>NUCLEOTIDE SEQUENCE</scope>
    <source>
        <strain evidence="5">Tag_6206</strain>
        <tissue evidence="5">Liver</tissue>
    </source>
</reference>
<dbReference type="InterPro" id="IPR046349">
    <property type="entry name" value="C1-like_sf"/>
</dbReference>
<dbReference type="EMBL" id="JAFIRN010000018">
    <property type="protein sequence ID" value="KAG5831633.1"/>
    <property type="molecule type" value="Genomic_DNA"/>
</dbReference>
<gene>
    <name evidence="5" type="ORF">ANANG_G00305790</name>
</gene>
<evidence type="ECO:0000256" key="3">
    <source>
        <dbReference type="SAM" id="MobiDB-lite"/>
    </source>
</evidence>
<accession>A0A9D3LNH3</accession>
<keyword evidence="2" id="KW-0862">Zinc</keyword>
<dbReference type="AlphaFoldDB" id="A0A9D3LNH3"/>
<organism evidence="5 6">
    <name type="scientific">Anguilla anguilla</name>
    <name type="common">European freshwater eel</name>
    <name type="synonym">Muraena anguilla</name>
    <dbReference type="NCBI Taxonomy" id="7936"/>
    <lineage>
        <taxon>Eukaryota</taxon>
        <taxon>Metazoa</taxon>
        <taxon>Chordata</taxon>
        <taxon>Craniata</taxon>
        <taxon>Vertebrata</taxon>
        <taxon>Euteleostomi</taxon>
        <taxon>Actinopterygii</taxon>
        <taxon>Neopterygii</taxon>
        <taxon>Teleostei</taxon>
        <taxon>Anguilliformes</taxon>
        <taxon>Anguillidae</taxon>
        <taxon>Anguilla</taxon>
    </lineage>
</organism>
<keyword evidence="6" id="KW-1185">Reference proteome</keyword>
<evidence type="ECO:0000313" key="6">
    <source>
        <dbReference type="Proteomes" id="UP001044222"/>
    </source>
</evidence>
<dbReference type="SUPFAM" id="SSF57889">
    <property type="entry name" value="Cysteine-rich domain"/>
    <property type="match status" value="1"/>
</dbReference>
<dbReference type="Pfam" id="PF00130">
    <property type="entry name" value="C1_1"/>
    <property type="match status" value="1"/>
</dbReference>
<dbReference type="InterPro" id="IPR002219">
    <property type="entry name" value="PKC_DAG/PE"/>
</dbReference>
<feature type="domain" description="Phorbol-ester/DAG-type" evidence="4">
    <location>
        <begin position="1"/>
        <end position="35"/>
    </location>
</feature>
<dbReference type="Gene3D" id="3.30.60.20">
    <property type="match status" value="1"/>
</dbReference>
<feature type="region of interest" description="Disordered" evidence="3">
    <location>
        <begin position="106"/>
        <end position="183"/>
    </location>
</feature>
<name>A0A9D3LNH3_ANGAN</name>
<comment type="caution">
    <text evidence="5">The sequence shown here is derived from an EMBL/GenBank/DDBJ whole genome shotgun (WGS) entry which is preliminary data.</text>
</comment>
<evidence type="ECO:0000259" key="4">
    <source>
        <dbReference type="PROSITE" id="PS50081"/>
    </source>
</evidence>
<evidence type="ECO:0000313" key="5">
    <source>
        <dbReference type="EMBL" id="KAG5831633.1"/>
    </source>
</evidence>
<keyword evidence="1" id="KW-0479">Metal-binding</keyword>
<proteinExistence type="predicted"/>
<sequence>MQLTRLWGIIKQGYKCKDCGVNCHKQCRELLVLACRKLPRAASLGSVSASGLTHSSLPNSPTLPTCADEDEVFEFPSVAPGPQDGGGSHADGPAVVRARLGAAAGAGAAGRGDAGSHTFPKTRYRLHHRKGSKSKGLARWVNEGQGSPRGRRDSQEQTEGPPPGPVRNGVAPQRDRRESPEDS</sequence>
<evidence type="ECO:0000256" key="1">
    <source>
        <dbReference type="ARBA" id="ARBA00022723"/>
    </source>
</evidence>
<feature type="compositionally biased region" description="Basic residues" evidence="3">
    <location>
        <begin position="120"/>
        <end position="133"/>
    </location>
</feature>
<evidence type="ECO:0000256" key="2">
    <source>
        <dbReference type="ARBA" id="ARBA00022833"/>
    </source>
</evidence>
<feature type="region of interest" description="Disordered" evidence="3">
    <location>
        <begin position="75"/>
        <end position="94"/>
    </location>
</feature>
<dbReference type="PROSITE" id="PS50081">
    <property type="entry name" value="ZF_DAG_PE_2"/>
    <property type="match status" value="1"/>
</dbReference>